<feature type="domain" description="Baseplate J-like C-terminal" evidence="2">
    <location>
        <begin position="292"/>
        <end position="375"/>
    </location>
</feature>
<reference evidence="3 4" key="1">
    <citation type="submission" date="2023-07" db="EMBL/GenBank/DDBJ databases">
        <title>Sorghum-associated microbial communities from plants grown in Nebraska, USA.</title>
        <authorList>
            <person name="Schachtman D."/>
        </authorList>
    </citation>
    <scope>NUCLEOTIDE SEQUENCE [LARGE SCALE GENOMIC DNA]</scope>
    <source>
        <strain evidence="3 4">DS1027</strain>
    </source>
</reference>
<dbReference type="Pfam" id="PF26079">
    <property type="entry name" value="Baseplate_J_C"/>
    <property type="match status" value="1"/>
</dbReference>
<dbReference type="PANTHER" id="PTHR37829">
    <property type="entry name" value="PHAGE-LIKE ELEMENT PBSX PROTEIN XKDT"/>
    <property type="match status" value="1"/>
</dbReference>
<dbReference type="Pfam" id="PF04865">
    <property type="entry name" value="Baseplate_J"/>
    <property type="match status" value="1"/>
</dbReference>
<comment type="caution">
    <text evidence="3">The sequence shown here is derived from an EMBL/GenBank/DDBJ whole genome shotgun (WGS) entry which is preliminary data.</text>
</comment>
<dbReference type="PANTHER" id="PTHR37829:SF3">
    <property type="entry name" value="PROTEIN JAYE-RELATED"/>
    <property type="match status" value="1"/>
</dbReference>
<dbReference type="InterPro" id="IPR058530">
    <property type="entry name" value="Baseplate_J-like_C"/>
</dbReference>
<dbReference type="InterPro" id="IPR052399">
    <property type="entry name" value="Phage_Baseplate_Assmbl_Protein"/>
</dbReference>
<protein>
    <submittedName>
        <fullName evidence="3">Phage protein gp47/JayE</fullName>
    </submittedName>
</protein>
<keyword evidence="4" id="KW-1185">Reference proteome</keyword>
<accession>A0ABU1MM95</accession>
<sequence length="375" mass="37699">MADLQTQTFDQLVEVQANAVQGASTGSLIDFSVGSILRALAQAFAAVVLWLQAIILQLLTTTRAATSQGADLDTWMADFSVTRLAAVAATGQVTFARFTPTNAATIPVGALIQTADGTVQYAVVADTSLAAWSASAGAYVIPASTTSAIVAVQAVTAGAIGNAAAGAVNTLAQAISGVDTVSNALAFANGADGESDAAFRLRFVEYIGSLAKATPAAVDYAITSLQLNLTDKIVENYDYAGNYKPGTFYTVIDDGSGSPSADTVNAAASAVEAVRACGIQQAAFAVVPVVANVGLTVGIAAGYVGATVRAAVQSAIAAYIASLTQGETLMWGRLYSVAYGVAGVSSVTGLTINSGTDDLTATAKQVVQAGAITVT</sequence>
<dbReference type="EMBL" id="JAVDRD010000005">
    <property type="protein sequence ID" value="MDR6511448.1"/>
    <property type="molecule type" value="Genomic_DNA"/>
</dbReference>
<proteinExistence type="predicted"/>
<feature type="domain" description="Baseplate protein J-like barrel" evidence="1">
    <location>
        <begin position="96"/>
        <end position="190"/>
    </location>
</feature>
<dbReference type="RefSeq" id="WP_309805315.1">
    <property type="nucleotide sequence ID" value="NZ_JAVDRD010000005.1"/>
</dbReference>
<dbReference type="Proteomes" id="UP001184150">
    <property type="component" value="Unassembled WGS sequence"/>
</dbReference>
<evidence type="ECO:0000259" key="2">
    <source>
        <dbReference type="Pfam" id="PF26079"/>
    </source>
</evidence>
<evidence type="ECO:0000313" key="4">
    <source>
        <dbReference type="Proteomes" id="UP001184150"/>
    </source>
</evidence>
<gene>
    <name evidence="3" type="ORF">J2792_002320</name>
</gene>
<evidence type="ECO:0000259" key="1">
    <source>
        <dbReference type="Pfam" id="PF04865"/>
    </source>
</evidence>
<evidence type="ECO:0000313" key="3">
    <source>
        <dbReference type="EMBL" id="MDR6511448.1"/>
    </source>
</evidence>
<organism evidence="3 4">
    <name type="scientific">Novosphingobium capsulatum</name>
    <dbReference type="NCBI Taxonomy" id="13688"/>
    <lineage>
        <taxon>Bacteria</taxon>
        <taxon>Pseudomonadati</taxon>
        <taxon>Pseudomonadota</taxon>
        <taxon>Alphaproteobacteria</taxon>
        <taxon>Sphingomonadales</taxon>
        <taxon>Sphingomonadaceae</taxon>
        <taxon>Novosphingobium</taxon>
    </lineage>
</organism>
<dbReference type="InterPro" id="IPR006949">
    <property type="entry name" value="Barrel_Baseplate_J-like"/>
</dbReference>
<name>A0ABU1MM95_9SPHN</name>